<accession>A0A8X8IDP2</accession>
<reference evidence="3 4" key="1">
    <citation type="submission" date="2016-10" db="EMBL/GenBank/DDBJ databases">
        <authorList>
            <person name="Varghese N."/>
            <person name="Submissions S."/>
        </authorList>
    </citation>
    <scope>NUCLEOTIDE SEQUENCE [LARGE SCALE GENOMIC DNA]</scope>
    <source>
        <strain evidence="3 4">DSM 25353</strain>
    </source>
</reference>
<protein>
    <submittedName>
        <fullName evidence="3">YceI-like domain-containing protein</fullName>
    </submittedName>
</protein>
<evidence type="ECO:0000256" key="1">
    <source>
        <dbReference type="SAM" id="SignalP"/>
    </source>
</evidence>
<evidence type="ECO:0000313" key="4">
    <source>
        <dbReference type="Proteomes" id="UP000198711"/>
    </source>
</evidence>
<keyword evidence="4" id="KW-1185">Reference proteome</keyword>
<organism evidence="3 4">
    <name type="scientific">Hydrobacter penzbergensis</name>
    <dbReference type="NCBI Taxonomy" id="1235997"/>
    <lineage>
        <taxon>Bacteria</taxon>
        <taxon>Pseudomonadati</taxon>
        <taxon>Bacteroidota</taxon>
        <taxon>Chitinophagia</taxon>
        <taxon>Chitinophagales</taxon>
        <taxon>Chitinophagaceae</taxon>
        <taxon>Hydrobacter</taxon>
    </lineage>
</organism>
<feature type="chain" id="PRO_5036464040" evidence="1">
    <location>
        <begin position="21"/>
        <end position="174"/>
    </location>
</feature>
<keyword evidence="1" id="KW-0732">Signal</keyword>
<dbReference type="Gene3D" id="2.40.128.110">
    <property type="entry name" value="Lipid/polyisoprenoid-binding, YceI-like"/>
    <property type="match status" value="1"/>
</dbReference>
<dbReference type="AlphaFoldDB" id="A0A8X8IDP2"/>
<dbReference type="Pfam" id="PF04264">
    <property type="entry name" value="YceI"/>
    <property type="match status" value="1"/>
</dbReference>
<proteinExistence type="predicted"/>
<dbReference type="RefSeq" id="WP_092723004.1">
    <property type="nucleotide sequence ID" value="NZ_FNNO01000004.1"/>
</dbReference>
<feature type="signal peptide" evidence="1">
    <location>
        <begin position="1"/>
        <end position="20"/>
    </location>
</feature>
<evidence type="ECO:0000259" key="2">
    <source>
        <dbReference type="Pfam" id="PF04264"/>
    </source>
</evidence>
<sequence length="174" mass="19312">MKQIITILLLALAMTGDLHAQKIFGTRNGKIGFISPTDDDVKAVNNEVSSRISDNGQITFSLLIKGFRFKYAEMQDHFNDQYLESTKFPRADFKGMITNLGDINFSKDGTYKAIVKGDLLMHGVTKNVLVNGVIEIKGGKPSVKASFVIVMKDFKIDAANVTDKVTIEINCQYQ</sequence>
<dbReference type="InterPro" id="IPR036761">
    <property type="entry name" value="TTHA0802/YceI-like_sf"/>
</dbReference>
<comment type="caution">
    <text evidence="3">The sequence shown here is derived from an EMBL/GenBank/DDBJ whole genome shotgun (WGS) entry which is preliminary data.</text>
</comment>
<dbReference type="Proteomes" id="UP000198711">
    <property type="component" value="Unassembled WGS sequence"/>
</dbReference>
<feature type="domain" description="Lipid/polyisoprenoid-binding YceI-like" evidence="2">
    <location>
        <begin position="41"/>
        <end position="172"/>
    </location>
</feature>
<evidence type="ECO:0000313" key="3">
    <source>
        <dbReference type="EMBL" id="SDW59372.1"/>
    </source>
</evidence>
<dbReference type="EMBL" id="FNNO01000004">
    <property type="protein sequence ID" value="SDW59372.1"/>
    <property type="molecule type" value="Genomic_DNA"/>
</dbReference>
<dbReference type="InterPro" id="IPR007372">
    <property type="entry name" value="Lipid/polyisoprenoid-bd_YceI"/>
</dbReference>
<dbReference type="SUPFAM" id="SSF101874">
    <property type="entry name" value="YceI-like"/>
    <property type="match status" value="1"/>
</dbReference>
<name>A0A8X8IDP2_9BACT</name>
<gene>
    <name evidence="3" type="ORF">SAMN05444410_10447</name>
</gene>